<gene>
    <name evidence="7" type="ORF">EDD30_1374</name>
</gene>
<name>A0A3N1GEM2_9ACTN</name>
<keyword evidence="5" id="KW-0449">Lipoprotein</keyword>
<dbReference type="Gene3D" id="3.40.190.10">
    <property type="entry name" value="Periplasmic binding protein-like II"/>
    <property type="match status" value="2"/>
</dbReference>
<feature type="signal peptide" evidence="6">
    <location>
        <begin position="1"/>
        <end position="26"/>
    </location>
</feature>
<comment type="caution">
    <text evidence="7">The sequence shown here is derived from an EMBL/GenBank/DDBJ whole genome shotgun (WGS) entry which is preliminary data.</text>
</comment>
<evidence type="ECO:0000256" key="1">
    <source>
        <dbReference type="ARBA" id="ARBA00022475"/>
    </source>
</evidence>
<dbReference type="AlphaFoldDB" id="A0A3N1GEM2"/>
<dbReference type="InterPro" id="IPR050490">
    <property type="entry name" value="Bact_solute-bd_prot1"/>
</dbReference>
<dbReference type="PANTHER" id="PTHR43649">
    <property type="entry name" value="ARABINOSE-BINDING PROTEIN-RELATED"/>
    <property type="match status" value="1"/>
</dbReference>
<accession>A0A3N1GEM2</accession>
<organism evidence="7 8">
    <name type="scientific">Couchioplanes caeruleus</name>
    <dbReference type="NCBI Taxonomy" id="56438"/>
    <lineage>
        <taxon>Bacteria</taxon>
        <taxon>Bacillati</taxon>
        <taxon>Actinomycetota</taxon>
        <taxon>Actinomycetes</taxon>
        <taxon>Micromonosporales</taxon>
        <taxon>Micromonosporaceae</taxon>
        <taxon>Couchioplanes</taxon>
    </lineage>
</organism>
<dbReference type="OrthoDB" id="2060074at2"/>
<evidence type="ECO:0000313" key="7">
    <source>
        <dbReference type="EMBL" id="ROP28608.1"/>
    </source>
</evidence>
<dbReference type="EMBL" id="RJKL01000001">
    <property type="protein sequence ID" value="ROP28608.1"/>
    <property type="molecule type" value="Genomic_DNA"/>
</dbReference>
<dbReference type="Proteomes" id="UP000271683">
    <property type="component" value="Unassembled WGS sequence"/>
</dbReference>
<dbReference type="PROSITE" id="PS51257">
    <property type="entry name" value="PROKAR_LIPOPROTEIN"/>
    <property type="match status" value="1"/>
</dbReference>
<dbReference type="RefSeq" id="WP_084557473.1">
    <property type="nucleotide sequence ID" value="NZ_RJKL01000001.1"/>
</dbReference>
<dbReference type="Pfam" id="PF01547">
    <property type="entry name" value="SBP_bac_1"/>
    <property type="match status" value="1"/>
</dbReference>
<dbReference type="InterPro" id="IPR006059">
    <property type="entry name" value="SBP"/>
</dbReference>
<sequence>MIKRRSFAGIGVAVALALVAGCTAGAGDETAASGDFSGEVEGAITVLTNRTDLVNTKLSEYARRFEAEHPGTEVTFEAVTNYERDVTTQLGSGDYGDVLLIPNTVAVDQLSQFFAPLGSVDELKATYRFVDEKAYDGKVYGLSPGGVANGFVINKRIWAQAGITAPPTTPEAFLAGLEAIAGKTDAVPYYTNYKDGWPLSMWNNQRAIFADPRITDAFPTDANPWQPGKIQYITDGLLFDIVRAGLSEKDPLTTNWEGAKPMIATGKVATMLLGSWAVPQMRDAATAVKADPGDIAFWPFPFQTGGRFHARIEGDYKAAVSRTSKNKATARAWLDWFVTESGFAADQQAIPPALDQPLPATLQAFTATGVELLEVPEATTNAGKEDEIIKESEIDLKGNIYRQKLVDIARGAAEGDKDSYFAELNKRWGAARSRVMQ</sequence>
<feature type="chain" id="PRO_5018326994" evidence="6">
    <location>
        <begin position="27"/>
        <end position="437"/>
    </location>
</feature>
<dbReference type="PANTHER" id="PTHR43649:SF33">
    <property type="entry name" value="POLYGALACTURONAN_RHAMNOGALACTURONAN-BINDING PROTEIN YTCQ"/>
    <property type="match status" value="1"/>
</dbReference>
<evidence type="ECO:0000256" key="6">
    <source>
        <dbReference type="SAM" id="SignalP"/>
    </source>
</evidence>
<evidence type="ECO:0000256" key="4">
    <source>
        <dbReference type="ARBA" id="ARBA00023139"/>
    </source>
</evidence>
<keyword evidence="3" id="KW-0472">Membrane</keyword>
<keyword evidence="4" id="KW-0564">Palmitate</keyword>
<dbReference type="SUPFAM" id="SSF53850">
    <property type="entry name" value="Periplasmic binding protein-like II"/>
    <property type="match status" value="1"/>
</dbReference>
<reference evidence="7 8" key="1">
    <citation type="submission" date="2018-11" db="EMBL/GenBank/DDBJ databases">
        <title>Sequencing the genomes of 1000 actinobacteria strains.</title>
        <authorList>
            <person name="Klenk H.-P."/>
        </authorList>
    </citation>
    <scope>NUCLEOTIDE SEQUENCE [LARGE SCALE GENOMIC DNA]</scope>
    <source>
        <strain evidence="7 8">DSM 43634</strain>
    </source>
</reference>
<evidence type="ECO:0000256" key="2">
    <source>
        <dbReference type="ARBA" id="ARBA00022729"/>
    </source>
</evidence>
<keyword evidence="1" id="KW-1003">Cell membrane</keyword>
<evidence type="ECO:0000256" key="3">
    <source>
        <dbReference type="ARBA" id="ARBA00023136"/>
    </source>
</evidence>
<evidence type="ECO:0000313" key="8">
    <source>
        <dbReference type="Proteomes" id="UP000271683"/>
    </source>
</evidence>
<evidence type="ECO:0000256" key="5">
    <source>
        <dbReference type="ARBA" id="ARBA00023288"/>
    </source>
</evidence>
<keyword evidence="2 6" id="KW-0732">Signal</keyword>
<proteinExistence type="predicted"/>
<protein>
    <submittedName>
        <fullName evidence="7">Carbohydrate ABC transporter substrate-binding protein (CUT1 family)</fullName>
    </submittedName>
</protein>